<keyword evidence="2" id="KW-1185">Reference proteome</keyword>
<reference evidence="2" key="1">
    <citation type="submission" date="2016-06" db="EMBL/GenBank/DDBJ databases">
        <authorList>
            <person name="Rodrigo-Torres L."/>
            <person name="Arahal D.R."/>
        </authorList>
    </citation>
    <scope>NUCLEOTIDE SEQUENCE [LARGE SCALE GENOMIC DNA]</scope>
    <source>
        <strain evidence="2">CECT 7224</strain>
    </source>
</reference>
<protein>
    <submittedName>
        <fullName evidence="1">Uncharacterized protein</fullName>
    </submittedName>
</protein>
<accession>A0A1C3JKP3</accession>
<sequence length="400" mass="44830">MERLKESPLESIDDMENVIRKAERSETVKLSSEAISKRHGALKDAARLQALVSIARNSAEKILMLQNSSNIEIVLQELCSYAPGLTSVRLNKSININNEVISRRKALLPAKDKMIASDNQHYAEIVRGRSIDLCCISGAERQYLSPLFSNKNSQAVRDSSLMTKTMVAIFKQINQREFNHLEGDLIEAFGIFGCELFKNTQEHALRDQHDRPYIEHVEGMIASWKDQSSETYKKDFMGHPRLSQYWNDNVLTSVDGTKKTLRCMEVSFFDTGPGLVGRAFGTSIDAASEKDALIKCIGKNFSTKSESGAGNGYPTILNQLSKVGGLIRIRSGNQCLFNCFDRDKHGFWTQEQSLEAAKQQQTQYLMNFDNWTNKSLGSTSGTVVSILVPLRKDSGQRTLL</sequence>
<dbReference type="EMBL" id="FLQZ01000176">
    <property type="protein sequence ID" value="SBT15669.1"/>
    <property type="molecule type" value="Genomic_DNA"/>
</dbReference>
<dbReference type="Proteomes" id="UP000092819">
    <property type="component" value="Unassembled WGS sequence"/>
</dbReference>
<dbReference type="RefSeq" id="WP_065677791.1">
    <property type="nucleotide sequence ID" value="NZ_AP025464.1"/>
</dbReference>
<organism evidence="1 2">
    <name type="scientific">Vibrio celticus</name>
    <dbReference type="NCBI Taxonomy" id="446372"/>
    <lineage>
        <taxon>Bacteria</taxon>
        <taxon>Pseudomonadati</taxon>
        <taxon>Pseudomonadota</taxon>
        <taxon>Gammaproteobacteria</taxon>
        <taxon>Vibrionales</taxon>
        <taxon>Vibrionaceae</taxon>
        <taxon>Vibrio</taxon>
    </lineage>
</organism>
<evidence type="ECO:0000313" key="1">
    <source>
        <dbReference type="EMBL" id="SBT15669.1"/>
    </source>
</evidence>
<evidence type="ECO:0000313" key="2">
    <source>
        <dbReference type="Proteomes" id="UP000092819"/>
    </source>
</evidence>
<proteinExistence type="predicted"/>
<gene>
    <name evidence="1" type="ORF">VCE7224_04474</name>
</gene>
<name>A0A1C3JKP3_9VIBR</name>
<dbReference type="AlphaFoldDB" id="A0A1C3JKP3"/>